<accession>A0A6C0K5V7</accession>
<organism evidence="1">
    <name type="scientific">viral metagenome</name>
    <dbReference type="NCBI Taxonomy" id="1070528"/>
    <lineage>
        <taxon>unclassified sequences</taxon>
        <taxon>metagenomes</taxon>
        <taxon>organismal metagenomes</taxon>
    </lineage>
</organism>
<evidence type="ECO:0008006" key="2">
    <source>
        <dbReference type="Google" id="ProtNLM"/>
    </source>
</evidence>
<proteinExistence type="predicted"/>
<dbReference type="EMBL" id="MN740800">
    <property type="protein sequence ID" value="QHU12466.1"/>
    <property type="molecule type" value="Genomic_DNA"/>
</dbReference>
<reference evidence="1" key="1">
    <citation type="journal article" date="2020" name="Nature">
        <title>Giant virus diversity and host interactions through global metagenomics.</title>
        <authorList>
            <person name="Schulz F."/>
            <person name="Roux S."/>
            <person name="Paez-Espino D."/>
            <person name="Jungbluth S."/>
            <person name="Walsh D.A."/>
            <person name="Denef V.J."/>
            <person name="McMahon K.D."/>
            <person name="Konstantinidis K.T."/>
            <person name="Eloe-Fadrosh E.A."/>
            <person name="Kyrpides N.C."/>
            <person name="Woyke T."/>
        </authorList>
    </citation>
    <scope>NUCLEOTIDE SEQUENCE</scope>
    <source>
        <strain evidence="1">GVMAG-S-1101171-110</strain>
    </source>
</reference>
<dbReference type="AlphaFoldDB" id="A0A6C0K5V7"/>
<sequence length="267" mass="31249">MSWCILVNTTPKYMKYAEVQITCMRRYAKELDIVPIFLATELTATDSYVSRILNQTNTHHVHLQPNETGFLESRIAAVSYIFNEFDYILPLQEDFWLDRSPDYILLKHALYILETDSRVRSIRLMPSPGPSVFAKPYGNCCNWKVLTDADEYKFTFQATLWRASVYLEFFNILLYQAKRDFAITGHPESDWSRFCIRVNVAENFRGQKLFFDTCMGPDRLHLSVIRAHEKPNAVFLAPWPYRPTAVVQGYLEPWAKEFAEREGFLLD</sequence>
<evidence type="ECO:0000313" key="1">
    <source>
        <dbReference type="EMBL" id="QHU12466.1"/>
    </source>
</evidence>
<protein>
    <recommendedName>
        <fullName evidence="2">Glycosyltransferase</fullName>
    </recommendedName>
</protein>
<name>A0A6C0K5V7_9ZZZZ</name>